<dbReference type="CDD" id="cd13962">
    <property type="entry name" value="PT_UbiA_UBIAD1"/>
    <property type="match status" value="1"/>
</dbReference>
<keyword evidence="4" id="KW-1003">Cell membrane</keyword>
<evidence type="ECO:0000256" key="9">
    <source>
        <dbReference type="SAM" id="Phobius"/>
    </source>
</evidence>
<reference evidence="10 11" key="1">
    <citation type="submission" date="2018-07" db="EMBL/GenBank/DDBJ databases">
        <title>Marsedoiliclastica nanhaica gen. nov. sp. nov., a novel marine hydrocarbonoclastic bacterium isolated from an in-situ enriched hydrocarbon-degrading consortium in deep-sea sediment.</title>
        <authorList>
            <person name="Dong C."/>
            <person name="Ma T."/>
            <person name="Liu R."/>
            <person name="Shao Z."/>
        </authorList>
    </citation>
    <scope>NUCLEOTIDE SEQUENCE [LARGE SCALE GENOMIC DNA]</scope>
    <source>
        <strain evidence="11">soil36-7</strain>
    </source>
</reference>
<dbReference type="AlphaFoldDB" id="A0A4P7XKF1"/>
<sequence>MAGNTENVTNQKLLNWLRALRLQFYPMTWLAYTLGALGAAAIQGRLDPGAYWLGYAVAFLVEAATVFTNDLFDYESDRHNRHASQFNGGSRTLVDGRLSKTDLSWGAAACVLLAVLLTAALLLRYDLGLAVALLFAAMLALGPGYTTPPLKLAWRGLGELDVALTHSTAAILCGFIVQGASWTHPFPWLVSAPLFLAILPSILLAGLPDLEADKAAGKRTLVVRLGRRPTALIALLVTLAVPLSVVLIGYAASTRGVLAELPPWSALHSLLLAALIFRYWKTPVTGRIDGLLIVALTYTLWYSVVPIMNLL</sequence>
<feature type="transmembrane region" description="Helical" evidence="9">
    <location>
        <begin position="292"/>
        <end position="310"/>
    </location>
</feature>
<dbReference type="OrthoDB" id="9798454at2"/>
<dbReference type="GO" id="GO:0004659">
    <property type="term" value="F:prenyltransferase activity"/>
    <property type="evidence" value="ECO:0007669"/>
    <property type="project" value="InterPro"/>
</dbReference>
<proteinExistence type="predicted"/>
<feature type="transmembrane region" description="Helical" evidence="9">
    <location>
        <begin position="129"/>
        <end position="148"/>
    </location>
</feature>
<dbReference type="GO" id="GO:0016020">
    <property type="term" value="C:membrane"/>
    <property type="evidence" value="ECO:0007669"/>
    <property type="project" value="UniProtKB-SubCell"/>
</dbReference>
<feature type="transmembrane region" description="Helical" evidence="9">
    <location>
        <begin position="264"/>
        <end position="280"/>
    </location>
</feature>
<feature type="transmembrane region" description="Helical" evidence="9">
    <location>
        <begin position="231"/>
        <end position="252"/>
    </location>
</feature>
<evidence type="ECO:0000256" key="4">
    <source>
        <dbReference type="ARBA" id="ARBA00022475"/>
    </source>
</evidence>
<evidence type="ECO:0000313" key="10">
    <source>
        <dbReference type="EMBL" id="QCF26812.1"/>
    </source>
</evidence>
<dbReference type="InterPro" id="IPR044878">
    <property type="entry name" value="UbiA_sf"/>
</dbReference>
<evidence type="ECO:0000256" key="1">
    <source>
        <dbReference type="ARBA" id="ARBA00004141"/>
    </source>
</evidence>
<evidence type="ECO:0000313" key="11">
    <source>
        <dbReference type="Proteomes" id="UP000298049"/>
    </source>
</evidence>
<name>A0A4P7XKF1_9ALTE</name>
<accession>A0A4P7XKF1</accession>
<dbReference type="GO" id="GO:0042371">
    <property type="term" value="P:vitamin K biosynthetic process"/>
    <property type="evidence" value="ECO:0007669"/>
    <property type="project" value="TreeGrafter"/>
</dbReference>
<dbReference type="PANTHER" id="PTHR13929:SF0">
    <property type="entry name" value="UBIA PRENYLTRANSFERASE DOMAIN-CONTAINING PROTEIN 1"/>
    <property type="match status" value="1"/>
</dbReference>
<dbReference type="UniPathway" id="UPA00079"/>
<dbReference type="Pfam" id="PF01040">
    <property type="entry name" value="UbiA"/>
    <property type="match status" value="1"/>
</dbReference>
<dbReference type="KEGG" id="hmi:soil367_13205"/>
<dbReference type="InterPro" id="IPR026046">
    <property type="entry name" value="UBIAD1"/>
</dbReference>
<keyword evidence="8 9" id="KW-0472">Membrane</keyword>
<keyword evidence="7 9" id="KW-1133">Transmembrane helix</keyword>
<dbReference type="GO" id="GO:0009234">
    <property type="term" value="P:menaquinone biosynthetic process"/>
    <property type="evidence" value="ECO:0007669"/>
    <property type="project" value="UniProtKB-UniPathway"/>
</dbReference>
<protein>
    <submittedName>
        <fullName evidence="10">Prenyltransferase</fullName>
    </submittedName>
</protein>
<dbReference type="InterPro" id="IPR000537">
    <property type="entry name" value="UbiA_prenyltransferase"/>
</dbReference>
<evidence type="ECO:0000256" key="6">
    <source>
        <dbReference type="ARBA" id="ARBA00022692"/>
    </source>
</evidence>
<gene>
    <name evidence="10" type="ORF">soil367_13205</name>
</gene>
<feature type="transmembrane region" description="Helical" evidence="9">
    <location>
        <begin position="186"/>
        <end position="210"/>
    </location>
</feature>
<organism evidence="10 11">
    <name type="scientific">Hydrocarboniclastica marina</name>
    <dbReference type="NCBI Taxonomy" id="2259620"/>
    <lineage>
        <taxon>Bacteria</taxon>
        <taxon>Pseudomonadati</taxon>
        <taxon>Pseudomonadota</taxon>
        <taxon>Gammaproteobacteria</taxon>
        <taxon>Alteromonadales</taxon>
        <taxon>Alteromonadaceae</taxon>
        <taxon>Hydrocarboniclastica</taxon>
    </lineage>
</organism>
<dbReference type="EMBL" id="CP031093">
    <property type="protein sequence ID" value="QCF26812.1"/>
    <property type="molecule type" value="Genomic_DNA"/>
</dbReference>
<keyword evidence="6 9" id="KW-0812">Transmembrane</keyword>
<evidence type="ECO:0000256" key="5">
    <source>
        <dbReference type="ARBA" id="ARBA00022679"/>
    </source>
</evidence>
<comment type="pathway">
    <text evidence="2">Quinol/quinone metabolism; menaquinone biosynthesis.</text>
</comment>
<evidence type="ECO:0000256" key="2">
    <source>
        <dbReference type="ARBA" id="ARBA00004863"/>
    </source>
</evidence>
<keyword evidence="3" id="KW-0474">Menaquinone biosynthesis</keyword>
<feature type="transmembrane region" description="Helical" evidence="9">
    <location>
        <begin position="103"/>
        <end position="123"/>
    </location>
</feature>
<evidence type="ECO:0000256" key="3">
    <source>
        <dbReference type="ARBA" id="ARBA00022428"/>
    </source>
</evidence>
<keyword evidence="11" id="KW-1185">Reference proteome</keyword>
<dbReference type="PANTHER" id="PTHR13929">
    <property type="entry name" value="1,4-DIHYDROXY-2-NAPHTHOATE OCTAPRENYLTRANSFERASE"/>
    <property type="match status" value="1"/>
</dbReference>
<feature type="transmembrane region" description="Helical" evidence="9">
    <location>
        <begin position="50"/>
        <end position="72"/>
    </location>
</feature>
<evidence type="ECO:0000256" key="7">
    <source>
        <dbReference type="ARBA" id="ARBA00022989"/>
    </source>
</evidence>
<dbReference type="Proteomes" id="UP000298049">
    <property type="component" value="Chromosome"/>
</dbReference>
<comment type="subcellular location">
    <subcellularLocation>
        <location evidence="1">Membrane</location>
        <topology evidence="1">Multi-pass membrane protein</topology>
    </subcellularLocation>
</comment>
<dbReference type="RefSeq" id="WP_136549518.1">
    <property type="nucleotide sequence ID" value="NZ_CP031093.1"/>
</dbReference>
<feature type="transmembrane region" description="Helical" evidence="9">
    <location>
        <begin position="24"/>
        <end position="44"/>
    </location>
</feature>
<keyword evidence="5 10" id="KW-0808">Transferase</keyword>
<dbReference type="Gene3D" id="1.10.357.140">
    <property type="entry name" value="UbiA prenyltransferase"/>
    <property type="match status" value="1"/>
</dbReference>
<evidence type="ECO:0000256" key="8">
    <source>
        <dbReference type="ARBA" id="ARBA00023136"/>
    </source>
</evidence>